<dbReference type="Gene3D" id="1.10.287.110">
    <property type="entry name" value="DnaJ domain"/>
    <property type="match status" value="1"/>
</dbReference>
<feature type="domain" description="J" evidence="2">
    <location>
        <begin position="35"/>
        <end position="97"/>
    </location>
</feature>
<gene>
    <name evidence="3" type="ORF">LUZ63_008037</name>
</gene>
<dbReference type="SMART" id="SM00271">
    <property type="entry name" value="DnaJ"/>
    <property type="match status" value="1"/>
</dbReference>
<dbReference type="InterPro" id="IPR018253">
    <property type="entry name" value="DnaJ_domain_CS"/>
</dbReference>
<reference evidence="3" key="1">
    <citation type="journal article" date="2022" name="Cell">
        <title>Repeat-based holocentromeres influence genome architecture and karyotype evolution.</title>
        <authorList>
            <person name="Hofstatter P.G."/>
            <person name="Thangavel G."/>
            <person name="Lux T."/>
            <person name="Neumann P."/>
            <person name="Vondrak T."/>
            <person name="Novak P."/>
            <person name="Zhang M."/>
            <person name="Costa L."/>
            <person name="Castellani M."/>
            <person name="Scott A."/>
            <person name="Toegelov H."/>
            <person name="Fuchs J."/>
            <person name="Mata-Sucre Y."/>
            <person name="Dias Y."/>
            <person name="Vanzela A.L.L."/>
            <person name="Huettel B."/>
            <person name="Almeida C.C.S."/>
            <person name="Simkova H."/>
            <person name="Souza G."/>
            <person name="Pedrosa-Harand A."/>
            <person name="Macas J."/>
            <person name="Mayer K.F.X."/>
            <person name="Houben A."/>
            <person name="Marques A."/>
        </authorList>
    </citation>
    <scope>NUCLEOTIDE SEQUENCE</scope>
    <source>
        <strain evidence="3">RhyBre1mFocal</strain>
    </source>
</reference>
<dbReference type="Pfam" id="PF00226">
    <property type="entry name" value="DnaJ"/>
    <property type="match status" value="1"/>
</dbReference>
<accession>A0A9Q0HVL6</accession>
<name>A0A9Q0HVL6_9POAL</name>
<dbReference type="InterPro" id="IPR052448">
    <property type="entry name" value="DnaJ_C16_autophagy_reg"/>
</dbReference>
<dbReference type="Gene3D" id="3.40.30.10">
    <property type="entry name" value="Glutaredoxin"/>
    <property type="match status" value="2"/>
</dbReference>
<proteinExistence type="predicted"/>
<protein>
    <recommendedName>
        <fullName evidence="2">J domain-containing protein</fullName>
    </recommendedName>
</protein>
<evidence type="ECO:0000313" key="4">
    <source>
        <dbReference type="Proteomes" id="UP001151287"/>
    </source>
</evidence>
<dbReference type="CDD" id="cd06257">
    <property type="entry name" value="DnaJ"/>
    <property type="match status" value="1"/>
</dbReference>
<organism evidence="3 4">
    <name type="scientific">Rhynchospora breviuscula</name>
    <dbReference type="NCBI Taxonomy" id="2022672"/>
    <lineage>
        <taxon>Eukaryota</taxon>
        <taxon>Viridiplantae</taxon>
        <taxon>Streptophyta</taxon>
        <taxon>Embryophyta</taxon>
        <taxon>Tracheophyta</taxon>
        <taxon>Spermatophyta</taxon>
        <taxon>Magnoliopsida</taxon>
        <taxon>Liliopsida</taxon>
        <taxon>Poales</taxon>
        <taxon>Cyperaceae</taxon>
        <taxon>Cyperoideae</taxon>
        <taxon>Rhynchosporeae</taxon>
        <taxon>Rhynchospora</taxon>
    </lineage>
</organism>
<keyword evidence="4" id="KW-1185">Reference proteome</keyword>
<evidence type="ECO:0000256" key="1">
    <source>
        <dbReference type="SAM" id="MobiDB-lite"/>
    </source>
</evidence>
<dbReference type="SUPFAM" id="SSF52833">
    <property type="entry name" value="Thioredoxin-like"/>
    <property type="match status" value="2"/>
</dbReference>
<dbReference type="InterPro" id="IPR036869">
    <property type="entry name" value="J_dom_sf"/>
</dbReference>
<dbReference type="InterPro" id="IPR036249">
    <property type="entry name" value="Thioredoxin-like_sf"/>
</dbReference>
<dbReference type="OrthoDB" id="767702at2759"/>
<dbReference type="PANTHER" id="PTHR44303">
    <property type="entry name" value="DNAJ HOMOLOG SUBFAMILY C MEMBER 16"/>
    <property type="match status" value="1"/>
</dbReference>
<dbReference type="PROSITE" id="PS00636">
    <property type="entry name" value="DNAJ_1"/>
    <property type="match status" value="1"/>
</dbReference>
<dbReference type="EMBL" id="JAMQYH010000002">
    <property type="protein sequence ID" value="KAJ1699525.1"/>
    <property type="molecule type" value="Genomic_DNA"/>
</dbReference>
<sequence>MSIPFFLKKYWIPLLFFGAGLFFQLVVLPSSYPPTHYEVLKLGRNASVEEVTKAYEQLSQNWLSKSGRPTVAEFIKIRYAFELLSNPLLKKYYDQFGLDEQQDVLVSIKEQYRNEEDYTKVKLPLLNTPSSDSAIDAFNILTRKELMSGTDKEKPLLVQVYSNWSPRCAQFSDSWKRLASLLDGVADTGMIEVSEFAAYDADKKFAKQLYHSGLPALVAYPPSCRSSDCSMRYQGELSVDAVVDWTSTYVLGLPRILYYSKETLMSKFFANVAYNKVKILFFSSTGERAAPYLRQLALKYSDYAAFANILWTEEDSQFWWNSLKVESAPAFVILKGGAVDPVVYHGLPSRSEVIKLIEEHRRQELPQLRSDTATQLGCDAKGHSRSGFDTLVWYCVIVAGRPSSELTKMRELVRSTREKLTGYSGSDQIENPDLVSDVAITPAAIAFKDNRLTFAWLDGEVQKKLCLFYLNPEDAEGACGPRYGDYELPRVFIVRFQRRTKEEEENLKKRTKQSAMQSLLQEGGNSASQLVAKYNGTQEADEVVKWISQIIKDGDTQTIPFFDQKAPDFEPEESNRAWASGTRTVRSAGSGLIQKMKSVISLVSDFARGPWVGPALFLCACITYGWISLKSTTPSSQPTNNGQGNTRRENDKKAKKTGSTKAKSGSTDKPVSITDEEPKDAVNLLSSGSDSE</sequence>
<dbReference type="GO" id="GO:0005783">
    <property type="term" value="C:endoplasmic reticulum"/>
    <property type="evidence" value="ECO:0007669"/>
    <property type="project" value="UniProtKB-ARBA"/>
</dbReference>
<dbReference type="CDD" id="cd02961">
    <property type="entry name" value="PDI_a_family"/>
    <property type="match status" value="1"/>
</dbReference>
<dbReference type="SUPFAM" id="SSF46565">
    <property type="entry name" value="Chaperone J-domain"/>
    <property type="match status" value="1"/>
</dbReference>
<feature type="compositionally biased region" description="Low complexity" evidence="1">
    <location>
        <begin position="659"/>
        <end position="669"/>
    </location>
</feature>
<comment type="caution">
    <text evidence="3">The sequence shown here is derived from an EMBL/GenBank/DDBJ whole genome shotgun (WGS) entry which is preliminary data.</text>
</comment>
<feature type="compositionally biased region" description="Polar residues" evidence="1">
    <location>
        <begin position="632"/>
        <end position="645"/>
    </location>
</feature>
<dbReference type="Proteomes" id="UP001151287">
    <property type="component" value="Unassembled WGS sequence"/>
</dbReference>
<evidence type="ECO:0000313" key="3">
    <source>
        <dbReference type="EMBL" id="KAJ1699525.1"/>
    </source>
</evidence>
<dbReference type="AlphaFoldDB" id="A0A9Q0HVL6"/>
<dbReference type="InterPro" id="IPR001623">
    <property type="entry name" value="DnaJ_domain"/>
</dbReference>
<dbReference type="PANTHER" id="PTHR44303:SF2">
    <property type="entry name" value="DNAJ HOMOLOG SUBFAMILY C MEMBER 16"/>
    <property type="match status" value="1"/>
</dbReference>
<evidence type="ECO:0000259" key="2">
    <source>
        <dbReference type="PROSITE" id="PS50076"/>
    </source>
</evidence>
<dbReference type="PROSITE" id="PS50076">
    <property type="entry name" value="DNAJ_2"/>
    <property type="match status" value="1"/>
</dbReference>
<feature type="region of interest" description="Disordered" evidence="1">
    <location>
        <begin position="632"/>
        <end position="692"/>
    </location>
</feature>